<evidence type="ECO:0000256" key="1">
    <source>
        <dbReference type="SAM" id="SignalP"/>
    </source>
</evidence>
<dbReference type="AlphaFoldDB" id="A0A5R9Q2F7"/>
<name>A0A5R9Q2F7_9GAMM</name>
<comment type="caution">
    <text evidence="2">The sequence shown here is derived from an EMBL/GenBank/DDBJ whole genome shotgun (WGS) entry which is preliminary data.</text>
</comment>
<dbReference type="RefSeq" id="WP_138481868.1">
    <property type="nucleotide sequence ID" value="NZ_PPSW01000017.1"/>
</dbReference>
<dbReference type="SUPFAM" id="SSF75011">
    <property type="entry name" value="3-carboxy-cis,cis-mucoante lactonizing enzyme"/>
    <property type="match status" value="1"/>
</dbReference>
<reference evidence="2 3" key="1">
    <citation type="submission" date="2018-01" db="EMBL/GenBank/DDBJ databases">
        <title>Co-occurrence of chitin degradation, pigmentation and bioactivity in marine Pseudoalteromonas.</title>
        <authorList>
            <person name="Paulsen S."/>
            <person name="Gram L."/>
            <person name="Machado H."/>
        </authorList>
    </citation>
    <scope>NUCLEOTIDE SEQUENCE [LARGE SCALE GENOMIC DNA]</scope>
    <source>
        <strain evidence="2 3">S3663</strain>
    </source>
</reference>
<evidence type="ECO:0000313" key="2">
    <source>
        <dbReference type="EMBL" id="TLX46792.1"/>
    </source>
</evidence>
<accession>A0A5R9Q2F7</accession>
<feature type="signal peptide" evidence="1">
    <location>
        <begin position="1"/>
        <end position="23"/>
    </location>
</feature>
<evidence type="ECO:0008006" key="4">
    <source>
        <dbReference type="Google" id="ProtNLM"/>
    </source>
</evidence>
<feature type="chain" id="PRO_5024275206" description="3-carboxymuconate cyclase" evidence="1">
    <location>
        <begin position="24"/>
        <end position="386"/>
    </location>
</feature>
<evidence type="ECO:0000313" key="3">
    <source>
        <dbReference type="Proteomes" id="UP000309186"/>
    </source>
</evidence>
<dbReference type="Proteomes" id="UP000309186">
    <property type="component" value="Unassembled WGS sequence"/>
</dbReference>
<keyword evidence="1" id="KW-0732">Signal</keyword>
<gene>
    <name evidence="2" type="ORF">C1E24_12365</name>
</gene>
<dbReference type="EMBL" id="PPSW01000017">
    <property type="protein sequence ID" value="TLX46792.1"/>
    <property type="molecule type" value="Genomic_DNA"/>
</dbReference>
<dbReference type="OrthoDB" id="6253001at2"/>
<dbReference type="Gene3D" id="2.130.10.10">
    <property type="entry name" value="YVTN repeat-like/Quinoprotein amine dehydrogenase"/>
    <property type="match status" value="2"/>
</dbReference>
<sequence>MQTTRCYLYLLLAISFISIDACANDHITTQTPSYVLTNDVQGVDGLNNPRDIALSKDKKWVFVASADDNSLSVFKVNSDFSLSHRQTIKSSDNVKLEGALSVVSDNGGQNIYVLSYYHSALLHFSFSEKTGLALQHTLSDNLPFAQVFKQPETIKPEQDTVGLLGGYELAINHNTNQLFIAATVSHGVSVFNLNQDGKPILSQRIHTNKDAALSGAVSVTTNNTGQFLAVAGMNGKAVSMYKRNKAGKFHFYQTLKHPFDMPISVTFAGSGHYLIAVDAINSDIVLARKNREQAFEVVKALSKDEHGIEGINKVTLSKSERAILTFSEQSHRIDEFQINEASLKHSKSLAPSGLQSATALEFINSTHAVSTWAKSDAIAVLKLNAE</sequence>
<protein>
    <recommendedName>
        <fullName evidence="4">3-carboxymuconate cyclase</fullName>
    </recommendedName>
</protein>
<organism evidence="2 3">
    <name type="scientific">Pseudoalteromonas phenolica</name>
    <dbReference type="NCBI Taxonomy" id="161398"/>
    <lineage>
        <taxon>Bacteria</taxon>
        <taxon>Pseudomonadati</taxon>
        <taxon>Pseudomonadota</taxon>
        <taxon>Gammaproteobacteria</taxon>
        <taxon>Alteromonadales</taxon>
        <taxon>Pseudoalteromonadaceae</taxon>
        <taxon>Pseudoalteromonas</taxon>
    </lineage>
</organism>
<dbReference type="InterPro" id="IPR015943">
    <property type="entry name" value="WD40/YVTN_repeat-like_dom_sf"/>
</dbReference>
<proteinExistence type="predicted"/>